<accession>A0A7G9WG92</accession>
<name>A0A7G9WG92_9FIRM</name>
<organism evidence="1 2">
    <name type="scientific">Caproicibacterium amylolyticum</name>
    <dbReference type="NCBI Taxonomy" id="2766537"/>
    <lineage>
        <taxon>Bacteria</taxon>
        <taxon>Bacillati</taxon>
        <taxon>Bacillota</taxon>
        <taxon>Clostridia</taxon>
        <taxon>Eubacteriales</taxon>
        <taxon>Oscillospiraceae</taxon>
        <taxon>Caproicibacterium</taxon>
    </lineage>
</organism>
<keyword evidence="2" id="KW-1185">Reference proteome</keyword>
<reference evidence="1 2" key="1">
    <citation type="submission" date="2020-08" db="EMBL/GenBank/DDBJ databases">
        <authorList>
            <person name="Ren C."/>
            <person name="Gu Y."/>
            <person name="Xu Y."/>
        </authorList>
    </citation>
    <scope>NUCLEOTIDE SEQUENCE [LARGE SCALE GENOMIC DNA]</scope>
    <source>
        <strain evidence="1 2">LBM18003</strain>
    </source>
</reference>
<proteinExistence type="predicted"/>
<dbReference type="RefSeq" id="WP_212506768.1">
    <property type="nucleotide sequence ID" value="NZ_CP060696.1"/>
</dbReference>
<dbReference type="AlphaFoldDB" id="A0A7G9WG92"/>
<sequence length="205" mass="23498">MTSVEAIDSICDFCRRQICADVKLKYPKQVNDSGYEYELVTPSVHGMFAPPSKSPKSGDTVEIPSMTVQLLSGNDFPLKKETRLEFQILFVTWSPGMHGKDIFKQDETNPLLFLQWNNQEAKNYYDRAENGWRDVWNWIDKARREFGNAGSIAGMEIDPDGAGIHFEPIKEQDSLPDFYPFWMARLTFSAEAKLLRSVENVAEFL</sequence>
<evidence type="ECO:0000313" key="1">
    <source>
        <dbReference type="EMBL" id="QNO17704.1"/>
    </source>
</evidence>
<gene>
    <name evidence="1" type="ORF">H6X83_12365</name>
</gene>
<dbReference type="KEGG" id="caml:H6X83_12365"/>
<protein>
    <submittedName>
        <fullName evidence="1">Uncharacterized protein</fullName>
    </submittedName>
</protein>
<dbReference type="EMBL" id="CP060696">
    <property type="protein sequence ID" value="QNO17704.1"/>
    <property type="molecule type" value="Genomic_DNA"/>
</dbReference>
<evidence type="ECO:0000313" key="2">
    <source>
        <dbReference type="Proteomes" id="UP000516046"/>
    </source>
</evidence>
<dbReference type="Proteomes" id="UP000516046">
    <property type="component" value="Chromosome"/>
</dbReference>